<dbReference type="SMART" id="SM00062">
    <property type="entry name" value="PBPb"/>
    <property type="match status" value="1"/>
</dbReference>
<gene>
    <name evidence="4" type="ORF">OL599_11890</name>
</gene>
<feature type="signal peptide" evidence="2">
    <location>
        <begin position="1"/>
        <end position="22"/>
    </location>
</feature>
<keyword evidence="5" id="KW-1185">Reference proteome</keyword>
<evidence type="ECO:0000313" key="5">
    <source>
        <dbReference type="Proteomes" id="UP001165679"/>
    </source>
</evidence>
<dbReference type="Pfam" id="PF00497">
    <property type="entry name" value="SBP_bac_3"/>
    <property type="match status" value="1"/>
</dbReference>
<name>A0AA41YNE0_9PROT</name>
<accession>A0AA41YNE0</accession>
<dbReference type="CDD" id="cd13530">
    <property type="entry name" value="PBP2_peptides_like"/>
    <property type="match status" value="1"/>
</dbReference>
<dbReference type="PANTHER" id="PTHR35936:SF17">
    <property type="entry name" value="ARGININE-BINDING EXTRACELLULAR PROTEIN ARTP"/>
    <property type="match status" value="1"/>
</dbReference>
<keyword evidence="1 2" id="KW-0732">Signal</keyword>
<reference evidence="4" key="2">
    <citation type="submission" date="2022-10" db="EMBL/GenBank/DDBJ databases">
        <authorList>
            <person name="Trinh H.N."/>
        </authorList>
    </citation>
    <scope>NUCLEOTIDE SEQUENCE</scope>
    <source>
        <strain evidence="4">RN2-1</strain>
    </source>
</reference>
<evidence type="ECO:0000313" key="4">
    <source>
        <dbReference type="EMBL" id="MCW3475273.1"/>
    </source>
</evidence>
<dbReference type="Gene3D" id="3.40.190.10">
    <property type="entry name" value="Periplasmic binding protein-like II"/>
    <property type="match status" value="2"/>
</dbReference>
<feature type="domain" description="Solute-binding protein family 3/N-terminal" evidence="3">
    <location>
        <begin position="50"/>
        <end position="280"/>
    </location>
</feature>
<dbReference type="EMBL" id="JAPDNT010000007">
    <property type="protein sequence ID" value="MCW3475273.1"/>
    <property type="molecule type" value="Genomic_DNA"/>
</dbReference>
<protein>
    <submittedName>
        <fullName evidence="4">ABC transporter substrate-binding protein</fullName>
    </submittedName>
</protein>
<dbReference type="RefSeq" id="WP_264713965.1">
    <property type="nucleotide sequence ID" value="NZ_JAPDNT010000007.1"/>
</dbReference>
<dbReference type="AlphaFoldDB" id="A0AA41YNE0"/>
<dbReference type="InterPro" id="IPR001638">
    <property type="entry name" value="Solute-binding_3/MltF_N"/>
</dbReference>
<organism evidence="4 5">
    <name type="scientific">Limobrevibacterium gyesilva</name>
    <dbReference type="NCBI Taxonomy" id="2991712"/>
    <lineage>
        <taxon>Bacteria</taxon>
        <taxon>Pseudomonadati</taxon>
        <taxon>Pseudomonadota</taxon>
        <taxon>Alphaproteobacteria</taxon>
        <taxon>Acetobacterales</taxon>
        <taxon>Acetobacteraceae</taxon>
        <taxon>Limobrevibacterium</taxon>
    </lineage>
</organism>
<dbReference type="SUPFAM" id="SSF53850">
    <property type="entry name" value="Periplasmic binding protein-like II"/>
    <property type="match status" value="1"/>
</dbReference>
<reference evidence="4" key="1">
    <citation type="submission" date="2022-09" db="EMBL/GenBank/DDBJ databases">
        <title>Rhodovastum sp. nov. RN2-1 isolated from soil in Seongnam, South Korea.</title>
        <authorList>
            <person name="Le N.T."/>
        </authorList>
    </citation>
    <scope>NUCLEOTIDE SEQUENCE</scope>
    <source>
        <strain evidence="4">RN2-1</strain>
    </source>
</reference>
<evidence type="ECO:0000256" key="1">
    <source>
        <dbReference type="ARBA" id="ARBA00022729"/>
    </source>
</evidence>
<evidence type="ECO:0000256" key="2">
    <source>
        <dbReference type="SAM" id="SignalP"/>
    </source>
</evidence>
<feature type="chain" id="PRO_5041291864" evidence="2">
    <location>
        <begin position="23"/>
        <end position="290"/>
    </location>
</feature>
<dbReference type="Proteomes" id="UP001165679">
    <property type="component" value="Unassembled WGS sequence"/>
</dbReference>
<sequence>MRSCLAVTLGIAVSLLALPAIADEPTFFSESKPMFDNCGDGSLAKAQNEGITLGFSQNPPEAWLDEKTKQPNGIDWDINKAALDWMGVKTIKVEWMPWESQVPALLSKRTDVIAGNIHHTAERDKVISFSGPAYWYGPIIVVAKGNPLGVKTYEDLKGKQVGSISGSAADYYLRKIGVATTPFKTEIDELQSLNQGRLQAVLEDDLVYLEFAKNNPSNNLEPLWSIAVPDDIINGGGYGMARFAMRKEDCTLRSAYTQALAELRANGHVSYILRKYGLSDRNLVLFKLAP</sequence>
<comment type="caution">
    <text evidence="4">The sequence shown here is derived from an EMBL/GenBank/DDBJ whole genome shotgun (WGS) entry which is preliminary data.</text>
</comment>
<evidence type="ECO:0000259" key="3">
    <source>
        <dbReference type="SMART" id="SM00062"/>
    </source>
</evidence>
<proteinExistence type="predicted"/>
<dbReference type="PANTHER" id="PTHR35936">
    <property type="entry name" value="MEMBRANE-BOUND LYTIC MUREIN TRANSGLYCOSYLASE F"/>
    <property type="match status" value="1"/>
</dbReference>